<keyword evidence="2 3" id="KW-0975">Bacterial flagellum</keyword>
<dbReference type="OrthoDB" id="9808068at2"/>
<comment type="subcellular location">
    <subcellularLocation>
        <location evidence="3">Secreted</location>
    </subcellularLocation>
    <subcellularLocation>
        <location evidence="3">Bacterial flagellum</location>
    </subcellularLocation>
</comment>
<evidence type="ECO:0000313" key="7">
    <source>
        <dbReference type="Proteomes" id="UP000321062"/>
    </source>
</evidence>
<dbReference type="GO" id="GO:0005198">
    <property type="term" value="F:structural molecule activity"/>
    <property type="evidence" value="ECO:0007669"/>
    <property type="project" value="UniProtKB-UniRule"/>
</dbReference>
<sequence length="689" mass="70394">MSDITLTKSVRTNLLSLQNTASLMAKTQERLATGKKVNSALDNPTNFFTASALNSRASDMSSLMDSMANGVKTIEAANNGITSITKTVESMQSTLRQARQDKSFQTGTYSVTADSTLSVTGGQFGATPQTIKLQTSEAGINAEVKSSAATAYLGPQSTDASATGAGARSLITRTGLAGGDSITVGGVAVALVGADVASDAALATKIQTTLDGSAEAGKYTVTAGTGANAGKVIVEAVDTSAASPTVDVSGSSQVDVLGTTTFNWTDVSGAITVGGQTVNSGATAEDFLASLQASAEAGGYTVDYDSGTGAFTLTNVASGATSPTVTGIPAAVTTNGTVGTKVEAVAAEKDEFTVTFDGKSADISISGVKGGIGSVANALDKKNWQDATIAQVNAQLKAGGLDSALEAKFDADGKFSIVAKTAEAKTIAITGTDAVSTFGSSAVSTGKAEVKPYSSTGAVDQFVEEINRSFAGQLRASNDNGKLRVENLSTQELDVSFDEDGAGVGPAVASKIAGNTVRDNLAKQFNELRDQLDKLADDASFNGINLLRGDQLTITFNENGSSSIKIQAKDANGNERAITAANLSINYLEGTDLDTDSGIDSLLGKLSESLSTLRSQASTFGSNLSSVENRQDFTKNMINTLQSGADNLTLADMNEEAANLLALQTRQSLSSSALSMASQADQSVLQLLR</sequence>
<evidence type="ECO:0000256" key="2">
    <source>
        <dbReference type="ARBA" id="ARBA00023143"/>
    </source>
</evidence>
<organism evidence="6 7">
    <name type="scientific">Paradevosia tibetensis</name>
    <dbReference type="NCBI Taxonomy" id="1447062"/>
    <lineage>
        <taxon>Bacteria</taxon>
        <taxon>Pseudomonadati</taxon>
        <taxon>Pseudomonadota</taxon>
        <taxon>Alphaproteobacteria</taxon>
        <taxon>Hyphomicrobiales</taxon>
        <taxon>Devosiaceae</taxon>
        <taxon>Paradevosia</taxon>
    </lineage>
</organism>
<dbReference type="Pfam" id="PF00669">
    <property type="entry name" value="Flagellin_N"/>
    <property type="match status" value="1"/>
</dbReference>
<reference evidence="6 7" key="1">
    <citation type="journal article" date="2015" name="Int. J. Syst. Evol. Microbiol.">
        <title>Youhaiella tibetensis gen. nov., sp. nov., isolated from subsurface sediment.</title>
        <authorList>
            <person name="Wang Y.X."/>
            <person name="Huang F.Q."/>
            <person name="Nogi Y."/>
            <person name="Pang S.J."/>
            <person name="Wang P.K."/>
            <person name="Lv J."/>
        </authorList>
    </citation>
    <scope>NUCLEOTIDE SEQUENCE [LARGE SCALE GENOMIC DNA]</scope>
    <source>
        <strain evidence="7">fig4</strain>
    </source>
</reference>
<keyword evidence="7" id="KW-1185">Reference proteome</keyword>
<dbReference type="SUPFAM" id="SSF64518">
    <property type="entry name" value="Phase 1 flagellin"/>
    <property type="match status" value="2"/>
</dbReference>
<dbReference type="GO" id="GO:0005576">
    <property type="term" value="C:extracellular region"/>
    <property type="evidence" value="ECO:0007669"/>
    <property type="project" value="UniProtKB-SubCell"/>
</dbReference>
<evidence type="ECO:0000256" key="3">
    <source>
        <dbReference type="RuleBase" id="RU362073"/>
    </source>
</evidence>
<evidence type="ECO:0000256" key="1">
    <source>
        <dbReference type="ARBA" id="ARBA00005709"/>
    </source>
</evidence>
<protein>
    <recommendedName>
        <fullName evidence="3">Flagellin</fullName>
    </recommendedName>
</protein>
<evidence type="ECO:0000259" key="4">
    <source>
        <dbReference type="Pfam" id="PF00669"/>
    </source>
</evidence>
<name>A0A5B9DSD5_9HYPH</name>
<dbReference type="EMBL" id="CP041690">
    <property type="protein sequence ID" value="QEE21264.1"/>
    <property type="molecule type" value="Genomic_DNA"/>
</dbReference>
<keyword evidence="3" id="KW-0964">Secreted</keyword>
<dbReference type="Gene3D" id="1.20.1330.10">
    <property type="entry name" value="f41 fragment of flagellin, N-terminal domain"/>
    <property type="match status" value="1"/>
</dbReference>
<accession>A0A5B9DSD5</accession>
<dbReference type="InterPro" id="IPR046358">
    <property type="entry name" value="Flagellin_C"/>
</dbReference>
<dbReference type="KEGG" id="yti:FNA67_14210"/>
<dbReference type="Proteomes" id="UP000321062">
    <property type="component" value="Chromosome"/>
</dbReference>
<dbReference type="Pfam" id="PF00700">
    <property type="entry name" value="Flagellin_C"/>
    <property type="match status" value="1"/>
</dbReference>
<dbReference type="InterPro" id="IPR001492">
    <property type="entry name" value="Flagellin"/>
</dbReference>
<evidence type="ECO:0000313" key="6">
    <source>
        <dbReference type="EMBL" id="QEE21264.1"/>
    </source>
</evidence>
<dbReference type="InterPro" id="IPR001029">
    <property type="entry name" value="Flagellin_N"/>
</dbReference>
<comment type="function">
    <text evidence="3">Flagellin is the subunit protein which polymerizes to form the filaments of bacterial flagella.</text>
</comment>
<gene>
    <name evidence="6" type="ORF">FNA67_14210</name>
</gene>
<feature type="domain" description="Flagellin N-terminal" evidence="4">
    <location>
        <begin position="14"/>
        <end position="105"/>
    </location>
</feature>
<dbReference type="GO" id="GO:0009288">
    <property type="term" value="C:bacterial-type flagellum"/>
    <property type="evidence" value="ECO:0007669"/>
    <property type="project" value="UniProtKB-SubCell"/>
</dbReference>
<dbReference type="RefSeq" id="WP_147656449.1">
    <property type="nucleotide sequence ID" value="NZ_BMFM01000001.1"/>
</dbReference>
<feature type="domain" description="Flagellin C-terminal" evidence="5">
    <location>
        <begin position="606"/>
        <end position="688"/>
    </location>
</feature>
<proteinExistence type="inferred from homology"/>
<dbReference type="PANTHER" id="PTHR42792:SF2">
    <property type="entry name" value="FLAGELLIN"/>
    <property type="match status" value="1"/>
</dbReference>
<comment type="similarity">
    <text evidence="1 3">Belongs to the bacterial flagellin family.</text>
</comment>
<dbReference type="AlphaFoldDB" id="A0A5B9DSD5"/>
<evidence type="ECO:0000259" key="5">
    <source>
        <dbReference type="Pfam" id="PF00700"/>
    </source>
</evidence>
<dbReference type="PANTHER" id="PTHR42792">
    <property type="entry name" value="FLAGELLIN"/>
    <property type="match status" value="1"/>
</dbReference>